<keyword evidence="2" id="KW-1185">Reference proteome</keyword>
<proteinExistence type="predicted"/>
<accession>A0A1C4F6D1</accession>
<evidence type="ECO:0000313" key="1">
    <source>
        <dbReference type="EMBL" id="SCC51342.1"/>
    </source>
</evidence>
<sequence>MEKLLSKVLTCDRNKPCLTTEDNIHPHDEKQFADNCNDMDILFSIVNSVFSRHHSSCCPFAGEQCWRSAL</sequence>
<evidence type="ECO:0000313" key="2">
    <source>
        <dbReference type="Proteomes" id="UP000198515"/>
    </source>
</evidence>
<dbReference type="Proteomes" id="UP000198515">
    <property type="component" value="Unassembled WGS sequence"/>
</dbReference>
<organism evidence="1 2">
    <name type="scientific">Kosakonia oryziphila</name>
    <dbReference type="NCBI Taxonomy" id="1005667"/>
    <lineage>
        <taxon>Bacteria</taxon>
        <taxon>Pseudomonadati</taxon>
        <taxon>Pseudomonadota</taxon>
        <taxon>Gammaproteobacteria</taxon>
        <taxon>Enterobacterales</taxon>
        <taxon>Enterobacteriaceae</taxon>
        <taxon>Kosakonia</taxon>
    </lineage>
</organism>
<protein>
    <submittedName>
        <fullName evidence="1">Uncharacterized protein</fullName>
    </submittedName>
</protein>
<gene>
    <name evidence="1" type="ORF">GA0061070_10325</name>
</gene>
<reference evidence="2" key="1">
    <citation type="submission" date="2016-08" db="EMBL/GenBank/DDBJ databases">
        <authorList>
            <person name="Varghese N."/>
            <person name="Submissions Spin"/>
        </authorList>
    </citation>
    <scope>NUCLEOTIDE SEQUENCE [LARGE SCALE GENOMIC DNA]</scope>
    <source>
        <strain evidence="2">REICA_142</strain>
    </source>
</reference>
<dbReference type="EMBL" id="FMBC01000032">
    <property type="protein sequence ID" value="SCC51342.1"/>
    <property type="molecule type" value="Genomic_DNA"/>
</dbReference>
<name>A0A1C4F6D1_9ENTR</name>
<dbReference type="AlphaFoldDB" id="A0A1C4F6D1"/>